<evidence type="ECO:0000313" key="3">
    <source>
        <dbReference type="Proteomes" id="UP000579647"/>
    </source>
</evidence>
<evidence type="ECO:0000256" key="1">
    <source>
        <dbReference type="SAM" id="Phobius"/>
    </source>
</evidence>
<dbReference type="RefSeq" id="WP_184361983.1">
    <property type="nucleotide sequence ID" value="NZ_BAAAKM010000100.1"/>
</dbReference>
<evidence type="ECO:0000313" key="2">
    <source>
        <dbReference type="EMBL" id="MBB5489634.1"/>
    </source>
</evidence>
<dbReference type="Proteomes" id="UP000579647">
    <property type="component" value="Unassembled WGS sequence"/>
</dbReference>
<comment type="caution">
    <text evidence="2">The sequence shown here is derived from an EMBL/GenBank/DDBJ whole genome shotgun (WGS) entry which is preliminary data.</text>
</comment>
<name>A0A840W0Y5_9ACTN</name>
<dbReference type="EMBL" id="JACHDO010000001">
    <property type="protein sequence ID" value="MBB5489634.1"/>
    <property type="molecule type" value="Genomic_DNA"/>
</dbReference>
<gene>
    <name evidence="2" type="ORF">HNR07_000771</name>
</gene>
<sequence length="156" mass="16094">MACEHERFRSGGSAVSPARTGRALLRAFPRVMGAVTVGYALLVLIDPAVMTGAIGLSQDGVDPDLALLTRTMLVRDLACGLAMVFVPAGWPLLTAIAIRVASDLGDALIMGTALPTDADRTAALLVAGGFGLLCALSALGARRRPDPADPSGNRRK</sequence>
<reference evidence="2 3" key="1">
    <citation type="submission" date="2020-08" db="EMBL/GenBank/DDBJ databases">
        <title>Sequencing the genomes of 1000 actinobacteria strains.</title>
        <authorList>
            <person name="Klenk H.-P."/>
        </authorList>
    </citation>
    <scope>NUCLEOTIDE SEQUENCE [LARGE SCALE GENOMIC DNA]</scope>
    <source>
        <strain evidence="2 3">DSM 44598</strain>
    </source>
</reference>
<proteinExistence type="predicted"/>
<accession>A0A840W0Y5</accession>
<keyword evidence="1" id="KW-0472">Membrane</keyword>
<keyword evidence="3" id="KW-1185">Reference proteome</keyword>
<keyword evidence="1" id="KW-0812">Transmembrane</keyword>
<organism evidence="2 3">
    <name type="scientific">Nocardiopsis metallicus</name>
    <dbReference type="NCBI Taxonomy" id="179819"/>
    <lineage>
        <taxon>Bacteria</taxon>
        <taxon>Bacillati</taxon>
        <taxon>Actinomycetota</taxon>
        <taxon>Actinomycetes</taxon>
        <taxon>Streptosporangiales</taxon>
        <taxon>Nocardiopsidaceae</taxon>
        <taxon>Nocardiopsis</taxon>
    </lineage>
</organism>
<dbReference type="AlphaFoldDB" id="A0A840W0Y5"/>
<feature type="transmembrane region" description="Helical" evidence="1">
    <location>
        <begin position="77"/>
        <end position="101"/>
    </location>
</feature>
<protein>
    <submittedName>
        <fullName evidence="2">Uncharacterized protein</fullName>
    </submittedName>
</protein>
<feature type="transmembrane region" description="Helical" evidence="1">
    <location>
        <begin position="121"/>
        <end position="141"/>
    </location>
</feature>
<keyword evidence="1" id="KW-1133">Transmembrane helix</keyword>